<dbReference type="GO" id="GO:0005737">
    <property type="term" value="C:cytoplasm"/>
    <property type="evidence" value="ECO:0007669"/>
    <property type="project" value="UniProtKB-SubCell"/>
</dbReference>
<dbReference type="InterPro" id="IPR001816">
    <property type="entry name" value="Transl_elong_EFTs/EF1B"/>
</dbReference>
<dbReference type="PATRIC" id="fig|186479.3.peg.2920"/>
<dbReference type="HAMAP" id="MF_00050">
    <property type="entry name" value="EF_Ts"/>
    <property type="match status" value="1"/>
</dbReference>
<keyword evidence="6" id="KW-0963">Cytoplasm</keyword>
<dbReference type="InterPro" id="IPR014039">
    <property type="entry name" value="Transl_elong_EFTs/EF1B_dimer"/>
</dbReference>
<keyword evidence="4 6" id="KW-0648">Protein biosynthesis</keyword>
<comment type="similarity">
    <text evidence="1 6">Belongs to the EF-Ts family.</text>
</comment>
<evidence type="ECO:0000256" key="1">
    <source>
        <dbReference type="ARBA" id="ARBA00005532"/>
    </source>
</evidence>
<evidence type="ECO:0000256" key="4">
    <source>
        <dbReference type="ARBA" id="ARBA00022917"/>
    </source>
</evidence>
<sequence length="176" mass="19847">MAEVTAQMVKELRDRTGAGVKEAKDILVQTEGDMKKAIEILREKGMKVSDKVQGREANEGRIELYVHPGSRMAAMVELDCETDFVARTEDFIALSKDLALHIAAMNPRYLKPEDVPADVIAESGETPEKYYEQYVLLAQPFVKDGSRTIEDKIKETVAKVRENLVVRRFVRYEIGG</sequence>
<dbReference type="SUPFAM" id="SSF54713">
    <property type="entry name" value="Elongation factor Ts (EF-Ts), dimerisation domain"/>
    <property type="match status" value="1"/>
</dbReference>
<comment type="caution">
    <text evidence="8">The sequence shown here is derived from an EMBL/GenBank/DDBJ whole genome shotgun (WGS) entry which is preliminary data.</text>
</comment>
<comment type="function">
    <text evidence="5 6">Associates with the EF-Tu.GDP complex and induces the exchange of GDP to GTP. It remains bound to the aminoacyl-tRNA.EF-Tu.GTP complex up to the GTP hydrolysis stage on the ribosome.</text>
</comment>
<dbReference type="FunFam" id="1.10.8.10:FF:000001">
    <property type="entry name" value="Elongation factor Ts"/>
    <property type="match status" value="1"/>
</dbReference>
<dbReference type="Gene3D" id="3.30.479.20">
    <property type="entry name" value="Elongation factor Ts, dimerisation domain"/>
    <property type="match status" value="1"/>
</dbReference>
<accession>A0A0P9DB14</accession>
<name>A0A0P9DB14_9CHLR</name>
<protein>
    <recommendedName>
        <fullName evidence="2 6">Elongation factor Ts</fullName>
        <shortName evidence="6">EF-Ts</shortName>
    </recommendedName>
</protein>
<dbReference type="InterPro" id="IPR009060">
    <property type="entry name" value="UBA-like_sf"/>
</dbReference>
<evidence type="ECO:0000313" key="8">
    <source>
        <dbReference type="EMBL" id="KPV49761.1"/>
    </source>
</evidence>
<organism evidence="8 9">
    <name type="scientific">Kouleothrix aurantiaca</name>
    <dbReference type="NCBI Taxonomy" id="186479"/>
    <lineage>
        <taxon>Bacteria</taxon>
        <taxon>Bacillati</taxon>
        <taxon>Chloroflexota</taxon>
        <taxon>Chloroflexia</taxon>
        <taxon>Chloroflexales</taxon>
        <taxon>Roseiflexineae</taxon>
        <taxon>Roseiflexaceae</taxon>
        <taxon>Kouleothrix</taxon>
    </lineage>
</organism>
<comment type="subcellular location">
    <subcellularLocation>
        <location evidence="6">Cytoplasm</location>
    </subcellularLocation>
</comment>
<keyword evidence="3 6" id="KW-0251">Elongation factor</keyword>
<dbReference type="PANTHER" id="PTHR11741:SF0">
    <property type="entry name" value="ELONGATION FACTOR TS, MITOCHONDRIAL"/>
    <property type="match status" value="1"/>
</dbReference>
<dbReference type="InterPro" id="IPR036402">
    <property type="entry name" value="EF-Ts_dimer_sf"/>
</dbReference>
<dbReference type="Gene3D" id="1.10.8.10">
    <property type="entry name" value="DNA helicase RuvA subunit, C-terminal domain"/>
    <property type="match status" value="1"/>
</dbReference>
<dbReference type="AlphaFoldDB" id="A0A0P9DB14"/>
<dbReference type="Proteomes" id="UP000050509">
    <property type="component" value="Unassembled WGS sequence"/>
</dbReference>
<evidence type="ECO:0000313" key="9">
    <source>
        <dbReference type="Proteomes" id="UP000050509"/>
    </source>
</evidence>
<feature type="region of interest" description="Involved in Mg(2+) ion dislocation from EF-Tu" evidence="6">
    <location>
        <begin position="82"/>
        <end position="85"/>
    </location>
</feature>
<keyword evidence="9" id="KW-1185">Reference proteome</keyword>
<dbReference type="SUPFAM" id="SSF46934">
    <property type="entry name" value="UBA-like"/>
    <property type="match status" value="1"/>
</dbReference>
<evidence type="ECO:0000256" key="3">
    <source>
        <dbReference type="ARBA" id="ARBA00022768"/>
    </source>
</evidence>
<feature type="domain" description="Translation elongation factor EFTs/EF1B dimerisation" evidence="7">
    <location>
        <begin position="8"/>
        <end position="123"/>
    </location>
</feature>
<gene>
    <name evidence="6" type="primary">tsf</name>
    <name evidence="8" type="ORF">SE17_30790</name>
</gene>
<evidence type="ECO:0000259" key="7">
    <source>
        <dbReference type="Pfam" id="PF00889"/>
    </source>
</evidence>
<reference evidence="8 9" key="1">
    <citation type="submission" date="2015-09" db="EMBL/GenBank/DDBJ databases">
        <title>Draft genome sequence of Kouleothrix aurantiaca JCM 19913.</title>
        <authorList>
            <person name="Hemp J."/>
        </authorList>
    </citation>
    <scope>NUCLEOTIDE SEQUENCE [LARGE SCALE GENOMIC DNA]</scope>
    <source>
        <strain evidence="8 9">COM-B</strain>
    </source>
</reference>
<evidence type="ECO:0000256" key="5">
    <source>
        <dbReference type="ARBA" id="ARBA00025453"/>
    </source>
</evidence>
<evidence type="ECO:0000256" key="2">
    <source>
        <dbReference type="ARBA" id="ARBA00016956"/>
    </source>
</evidence>
<dbReference type="PANTHER" id="PTHR11741">
    <property type="entry name" value="ELONGATION FACTOR TS"/>
    <property type="match status" value="1"/>
</dbReference>
<dbReference type="EMBL" id="LJCR01001767">
    <property type="protein sequence ID" value="KPV49761.1"/>
    <property type="molecule type" value="Genomic_DNA"/>
</dbReference>
<dbReference type="Pfam" id="PF00889">
    <property type="entry name" value="EF_TS"/>
    <property type="match status" value="1"/>
</dbReference>
<dbReference type="CDD" id="cd14275">
    <property type="entry name" value="UBA_EF-Ts"/>
    <property type="match status" value="1"/>
</dbReference>
<evidence type="ECO:0000256" key="6">
    <source>
        <dbReference type="HAMAP-Rule" id="MF_00050"/>
    </source>
</evidence>
<dbReference type="GO" id="GO:0003746">
    <property type="term" value="F:translation elongation factor activity"/>
    <property type="evidence" value="ECO:0007669"/>
    <property type="project" value="UniProtKB-UniRule"/>
</dbReference>
<proteinExistence type="inferred from homology"/>